<dbReference type="Proteomes" id="UP001596208">
    <property type="component" value="Unassembled WGS sequence"/>
</dbReference>
<name>A0ABW0B9C0_9ACTN</name>
<proteinExistence type="predicted"/>
<organism evidence="1 2">
    <name type="scientific">Streptomyces mutomycini</name>
    <dbReference type="NCBI Taxonomy" id="284036"/>
    <lineage>
        <taxon>Bacteria</taxon>
        <taxon>Bacillati</taxon>
        <taxon>Actinomycetota</taxon>
        <taxon>Actinomycetes</taxon>
        <taxon>Kitasatosporales</taxon>
        <taxon>Streptomycetaceae</taxon>
        <taxon>Streptomyces</taxon>
    </lineage>
</organism>
<accession>A0ABW0B9C0</accession>
<evidence type="ECO:0000313" key="1">
    <source>
        <dbReference type="EMBL" id="MFC5173696.1"/>
    </source>
</evidence>
<dbReference type="EMBL" id="JBHSKI010000012">
    <property type="protein sequence ID" value="MFC5173696.1"/>
    <property type="molecule type" value="Genomic_DNA"/>
</dbReference>
<reference evidence="2" key="1">
    <citation type="journal article" date="2019" name="Int. J. Syst. Evol. Microbiol.">
        <title>The Global Catalogue of Microorganisms (GCM) 10K type strain sequencing project: providing services to taxonomists for standard genome sequencing and annotation.</title>
        <authorList>
            <consortium name="The Broad Institute Genomics Platform"/>
            <consortium name="The Broad Institute Genome Sequencing Center for Infectious Disease"/>
            <person name="Wu L."/>
            <person name="Ma J."/>
        </authorList>
    </citation>
    <scope>NUCLEOTIDE SEQUENCE [LARGE SCALE GENOMIC DNA]</scope>
    <source>
        <strain evidence="2">CGMCC 4.1721</strain>
    </source>
</reference>
<keyword evidence="2" id="KW-1185">Reference proteome</keyword>
<sequence length="170" mass="18607">MGRQLAEVEIARIRWEEFRTLGNRSGAVPGALRRLLAAADEDDALAAYWDLENVVVVQGQLHSAALPTVSVLLAGLLGELSADARDLVLELLQQIVMGESDEDEAVLGSTDLGDRCREAARTGLWVVYRELGTRRGETAQAILERIESEKPRLAAHLAGVRGKWRGTPRQ</sequence>
<evidence type="ECO:0000313" key="2">
    <source>
        <dbReference type="Proteomes" id="UP001596208"/>
    </source>
</evidence>
<protein>
    <submittedName>
        <fullName evidence="1">Uncharacterized protein</fullName>
    </submittedName>
</protein>
<comment type="caution">
    <text evidence="1">The sequence shown here is derived from an EMBL/GenBank/DDBJ whole genome shotgun (WGS) entry which is preliminary data.</text>
</comment>
<dbReference type="RefSeq" id="WP_141695570.1">
    <property type="nucleotide sequence ID" value="NZ_MAPV01000031.1"/>
</dbReference>
<gene>
    <name evidence="1" type="ORF">ACFPRK_24310</name>
</gene>